<dbReference type="PANTHER" id="PTHR46512">
    <property type="entry name" value="PEPTIDYLPROLYL ISOMERASE"/>
    <property type="match status" value="1"/>
</dbReference>
<dbReference type="Proteomes" id="UP000694428">
    <property type="component" value="Unplaced"/>
</dbReference>
<proteinExistence type="predicted"/>
<reference evidence="1" key="1">
    <citation type="submission" date="2025-08" db="UniProtKB">
        <authorList>
            <consortium name="Ensembl"/>
        </authorList>
    </citation>
    <scope>IDENTIFICATION</scope>
</reference>
<dbReference type="InterPro" id="IPR019734">
    <property type="entry name" value="TPR_rpt"/>
</dbReference>
<dbReference type="Ensembl" id="ENSPSTT00000021524.1">
    <property type="protein sequence ID" value="ENSPSTP00000020518.1"/>
    <property type="gene ID" value="ENSPSTG00000014899.1"/>
</dbReference>
<name>A0A8C9LDJ5_PAVCR</name>
<reference evidence="1" key="2">
    <citation type="submission" date="2025-09" db="UniProtKB">
        <authorList>
            <consortium name="Ensembl"/>
        </authorList>
    </citation>
    <scope>IDENTIFICATION</scope>
</reference>
<evidence type="ECO:0000313" key="1">
    <source>
        <dbReference type="Ensembl" id="ENSPSTP00000020518.1"/>
    </source>
</evidence>
<keyword evidence="2" id="KW-1185">Reference proteome</keyword>
<dbReference type="InterPro" id="IPR050754">
    <property type="entry name" value="FKBP4/5/8-like"/>
</dbReference>
<dbReference type="PANTHER" id="PTHR46512:SF10">
    <property type="entry name" value="FK506-BINDING PROTEIN-LIKE"/>
    <property type="match status" value="1"/>
</dbReference>
<organism evidence="1 2">
    <name type="scientific">Pavo cristatus</name>
    <name type="common">Indian peafowl</name>
    <name type="synonym">Blue peafowl</name>
    <dbReference type="NCBI Taxonomy" id="9049"/>
    <lineage>
        <taxon>Eukaryota</taxon>
        <taxon>Metazoa</taxon>
        <taxon>Chordata</taxon>
        <taxon>Craniata</taxon>
        <taxon>Vertebrata</taxon>
        <taxon>Euteleostomi</taxon>
        <taxon>Archelosauria</taxon>
        <taxon>Archosauria</taxon>
        <taxon>Dinosauria</taxon>
        <taxon>Saurischia</taxon>
        <taxon>Theropoda</taxon>
        <taxon>Coelurosauria</taxon>
        <taxon>Aves</taxon>
        <taxon>Neognathae</taxon>
        <taxon>Galloanserae</taxon>
        <taxon>Galliformes</taxon>
        <taxon>Phasianidae</taxon>
        <taxon>Phasianinae</taxon>
        <taxon>Pavo</taxon>
    </lineage>
</organism>
<evidence type="ECO:0000313" key="2">
    <source>
        <dbReference type="Proteomes" id="UP000694428"/>
    </source>
</evidence>
<dbReference type="InterPro" id="IPR011990">
    <property type="entry name" value="TPR-like_helical_dom_sf"/>
</dbReference>
<evidence type="ECO:0008006" key="3">
    <source>
        <dbReference type="Google" id="ProtNLM"/>
    </source>
</evidence>
<dbReference type="SMART" id="SM00028">
    <property type="entry name" value="TPR"/>
    <property type="match status" value="2"/>
</dbReference>
<dbReference type="AlphaFoldDB" id="A0A8C9LDJ5"/>
<dbReference type="Gene3D" id="1.25.40.10">
    <property type="entry name" value="Tetratricopeptide repeat domain"/>
    <property type="match status" value="1"/>
</dbReference>
<protein>
    <recommendedName>
        <fullName evidence="3">FKBPL protein</fullName>
    </recommendedName>
</protein>
<sequence length="180" mass="18671">MAAGERSLLLPSGSSTAITVTLGSFTPAPHFWDGTEDRWPAVMALKGRATALYGAGLLLPATRAFSVALRHAVIAGGPPPLPPSRAHPKADLHAGLALCQLRLGLPAAAAANAGKALALRPGHVKARYRRAMAAAAMMDWDGAAEDLGEVLRAEPGNRAARRELGVKVMGLGWGLEEPYG</sequence>
<accession>A0A8C9LDJ5</accession>
<dbReference type="SUPFAM" id="SSF48452">
    <property type="entry name" value="TPR-like"/>
    <property type="match status" value="1"/>
</dbReference>